<reference evidence="1 2" key="1">
    <citation type="journal article" date="2019" name="Nat. Commun.">
        <title>The antimicrobial potential of Streptomyces from insect microbiomes.</title>
        <authorList>
            <person name="Chevrette M.G."/>
            <person name="Carlson C.M."/>
            <person name="Ortega H.E."/>
            <person name="Thomas C."/>
            <person name="Ananiev G.E."/>
            <person name="Barns K.J."/>
            <person name="Book A.J."/>
            <person name="Cagnazzo J."/>
            <person name="Carlos C."/>
            <person name="Flanigan W."/>
            <person name="Grubbs K.J."/>
            <person name="Horn H.A."/>
            <person name="Hoffmann F.M."/>
            <person name="Klassen J.L."/>
            <person name="Knack J.J."/>
            <person name="Lewin G.R."/>
            <person name="McDonald B.R."/>
            <person name="Muller L."/>
            <person name="Melo W.G.P."/>
            <person name="Pinto-Tomas A.A."/>
            <person name="Schmitz A."/>
            <person name="Wendt-Pienkowski E."/>
            <person name="Wildman S."/>
            <person name="Zhao M."/>
            <person name="Zhang F."/>
            <person name="Bugni T.S."/>
            <person name="Andes D.R."/>
            <person name="Pupo M.T."/>
            <person name="Currie C.R."/>
        </authorList>
    </citation>
    <scope>NUCLEOTIDE SEQUENCE [LARGE SCALE GENOMIC DNA]</scope>
    <source>
        <strain evidence="1 2">SID5840</strain>
    </source>
</reference>
<dbReference type="Proteomes" id="UP000467124">
    <property type="component" value="Unassembled WGS sequence"/>
</dbReference>
<dbReference type="AlphaFoldDB" id="A0A7K2IL79"/>
<comment type="caution">
    <text evidence="1">The sequence shown here is derived from an EMBL/GenBank/DDBJ whole genome shotgun (WGS) entry which is preliminary data.</text>
</comment>
<protein>
    <recommendedName>
        <fullName evidence="3">Minor tail protein</fullName>
    </recommendedName>
</protein>
<dbReference type="EMBL" id="WWHY01000001">
    <property type="protein sequence ID" value="MYR30730.1"/>
    <property type="molecule type" value="Genomic_DNA"/>
</dbReference>
<name>A0A7K2IL79_9ACTN</name>
<dbReference type="RefSeq" id="WP_161109918.1">
    <property type="nucleotide sequence ID" value="NZ_JBHXVI010000018.1"/>
</dbReference>
<evidence type="ECO:0008006" key="3">
    <source>
        <dbReference type="Google" id="ProtNLM"/>
    </source>
</evidence>
<proteinExistence type="predicted"/>
<organism evidence="1 2">
    <name type="scientific">Nocardiopsis alba</name>
    <dbReference type="NCBI Taxonomy" id="53437"/>
    <lineage>
        <taxon>Bacteria</taxon>
        <taxon>Bacillati</taxon>
        <taxon>Actinomycetota</taxon>
        <taxon>Actinomycetes</taxon>
        <taxon>Streptosporangiales</taxon>
        <taxon>Nocardiopsidaceae</taxon>
        <taxon>Nocardiopsis</taxon>
    </lineage>
</organism>
<accession>A0A7K2IL79</accession>
<evidence type="ECO:0000313" key="2">
    <source>
        <dbReference type="Proteomes" id="UP000467124"/>
    </source>
</evidence>
<evidence type="ECO:0000313" key="1">
    <source>
        <dbReference type="EMBL" id="MYR30730.1"/>
    </source>
</evidence>
<sequence length="411" mass="44187">MGGQLQWLDRDLPASAPTIGYTLSGAGSLSATIDHTYEHLQGPDGRPLLLDHGTLLVVEFDDVIQAAGILRSSSISDGALQLTCEGFTSIADGQRITRTLKWGGKDTGGTTGNGVDPFAVVDGVFAFLQSRPRSNLGIVMQPGSTPYRLGSWYNARKLATPDDPNPKPSDIEPEIPINRVWTSADRRPTAATGQTLFWLYQLLWYDDNDAGNLLDELARQAPFDYIEHAAWSGTGRDGKADVRFTLRRGYPRLGGRRRGVLITDENLIGEPLVVSSTGGEYYNAVTAYGAGEGSKQLRVTASRDDGRLYRELSLDVPDARTAAALQAAAQAELARVCAPIDVQGFTIDGEHPSAPLGSFAVGDDIRISAAGQWGDIDMWVRVTAMDIDTETSQIDVTCSRSDGFDYSGGTG</sequence>
<gene>
    <name evidence="1" type="ORF">GTW20_00240</name>
</gene>